<reference evidence="1" key="1">
    <citation type="submission" date="2018-05" db="EMBL/GenBank/DDBJ databases">
        <authorList>
            <person name="Lanie J.A."/>
            <person name="Ng W.-L."/>
            <person name="Kazmierczak K.M."/>
            <person name="Andrzejewski T.M."/>
            <person name="Davidsen T.M."/>
            <person name="Wayne K.J."/>
            <person name="Tettelin H."/>
            <person name="Glass J.I."/>
            <person name="Rusch D."/>
            <person name="Podicherti R."/>
            <person name="Tsui H.-C.T."/>
            <person name="Winkler M.E."/>
        </authorList>
    </citation>
    <scope>NUCLEOTIDE SEQUENCE</scope>
</reference>
<dbReference type="AlphaFoldDB" id="A0A382KEN0"/>
<proteinExistence type="predicted"/>
<gene>
    <name evidence="1" type="ORF">METZ01_LOCUS275513</name>
</gene>
<evidence type="ECO:0000313" key="1">
    <source>
        <dbReference type="EMBL" id="SVC22659.1"/>
    </source>
</evidence>
<evidence type="ECO:0008006" key="2">
    <source>
        <dbReference type="Google" id="ProtNLM"/>
    </source>
</evidence>
<protein>
    <recommendedName>
        <fullName evidence="2">Glycosyl hydrolase family 32 N-terminal domain-containing protein</fullName>
    </recommendedName>
</protein>
<name>A0A382KEN0_9ZZZZ</name>
<feature type="non-terminal residue" evidence="1">
    <location>
        <position position="360"/>
    </location>
</feature>
<dbReference type="EMBL" id="UINC01080062">
    <property type="protein sequence ID" value="SVC22659.1"/>
    <property type="molecule type" value="Genomic_DNA"/>
</dbReference>
<accession>A0A382KEN0</accession>
<sequence length="360" mass="40825">MATLHLLYPILAYRPDPTNSRSRIDDRISPRMIDPQRHRQLFLDDGAVESMSGLRRILHQPINSTPVIIPDRSRGERAVQSASVPQWNPEIDLWEWWYKGFTTYTDEYLTLYATSADGVCWEEAEVGLYEWNGTRANNVAFASDNTNLCHVIRDDVDPDPQRRYKGLFSDEEHMDRYPGVSADGFHWDISEGPPIPSHDTSTLVYDDTGQRYLAIVKHRTEWGRSAFLATSTDFSHWSDPELVLHTDELDQENRKRRIQAVVDDPAYLSPPVVDGREYLAQLYMMPVLPYEGLYVGFPLLFNPSGADGAQNNHTGLNQVELAVSRDARVWERVADRAIFVGVQPWNGGANFGTAQGALCG</sequence>
<dbReference type="Gene3D" id="2.115.10.20">
    <property type="entry name" value="Glycosyl hydrolase domain, family 43"/>
    <property type="match status" value="1"/>
</dbReference>
<organism evidence="1">
    <name type="scientific">marine metagenome</name>
    <dbReference type="NCBI Taxonomy" id="408172"/>
    <lineage>
        <taxon>unclassified sequences</taxon>
        <taxon>metagenomes</taxon>
        <taxon>ecological metagenomes</taxon>
    </lineage>
</organism>
<dbReference type="InterPro" id="IPR023296">
    <property type="entry name" value="Glyco_hydro_beta-prop_sf"/>
</dbReference>